<dbReference type="GO" id="GO:0051301">
    <property type="term" value="P:cell division"/>
    <property type="evidence" value="ECO:0007669"/>
    <property type="project" value="UniProtKB-KW"/>
</dbReference>
<dbReference type="SUPFAM" id="SSF54534">
    <property type="entry name" value="FKBP-like"/>
    <property type="match status" value="1"/>
</dbReference>
<evidence type="ECO:0000313" key="9">
    <source>
        <dbReference type="EMBL" id="SFV55767.1"/>
    </source>
</evidence>
<dbReference type="Gene3D" id="3.10.50.40">
    <property type="match status" value="1"/>
</dbReference>
<evidence type="ECO:0000256" key="5">
    <source>
        <dbReference type="ARBA" id="ARBA00023186"/>
    </source>
</evidence>
<reference evidence="9" key="1">
    <citation type="submission" date="2016-10" db="EMBL/GenBank/DDBJ databases">
        <authorList>
            <person name="de Groot N.N."/>
        </authorList>
    </citation>
    <scope>NUCLEOTIDE SEQUENCE</scope>
</reference>
<dbReference type="InterPro" id="IPR008881">
    <property type="entry name" value="Trigger_fac_ribosome-bd_bac"/>
</dbReference>
<feature type="domain" description="PPIase FKBP-type" evidence="8">
    <location>
        <begin position="165"/>
        <end position="225"/>
    </location>
</feature>
<keyword evidence="6 9" id="KW-0413">Isomerase</keyword>
<dbReference type="AlphaFoldDB" id="A0A1W1BQK9"/>
<dbReference type="Pfam" id="PF05697">
    <property type="entry name" value="Trigger_N"/>
    <property type="match status" value="1"/>
</dbReference>
<keyword evidence="5" id="KW-0143">Chaperone</keyword>
<dbReference type="SUPFAM" id="SSF109998">
    <property type="entry name" value="Triger factor/SurA peptide-binding domain-like"/>
    <property type="match status" value="1"/>
</dbReference>
<keyword evidence="7" id="KW-0175">Coiled coil</keyword>
<keyword evidence="9" id="KW-0131">Cell cycle</keyword>
<dbReference type="Gene3D" id="3.30.70.1050">
    <property type="entry name" value="Trigger factor ribosome-binding domain"/>
    <property type="match status" value="1"/>
</dbReference>
<dbReference type="InterPro" id="IPR001179">
    <property type="entry name" value="PPIase_FKBP_dom"/>
</dbReference>
<dbReference type="PIRSF" id="PIRSF003095">
    <property type="entry name" value="Trigger_factor"/>
    <property type="match status" value="1"/>
</dbReference>
<dbReference type="InterPro" id="IPR027304">
    <property type="entry name" value="Trigger_fact/SurA_dom_sf"/>
</dbReference>
<dbReference type="GO" id="GO:0003755">
    <property type="term" value="F:peptidyl-prolyl cis-trans isomerase activity"/>
    <property type="evidence" value="ECO:0007669"/>
    <property type="project" value="UniProtKB-KW"/>
</dbReference>
<dbReference type="PROSITE" id="PS50059">
    <property type="entry name" value="FKBP_PPIASE"/>
    <property type="match status" value="1"/>
</dbReference>
<feature type="coiled-coil region" evidence="7">
    <location>
        <begin position="254"/>
        <end position="281"/>
    </location>
</feature>
<evidence type="ECO:0000256" key="6">
    <source>
        <dbReference type="ARBA" id="ARBA00023235"/>
    </source>
</evidence>
<evidence type="ECO:0000256" key="1">
    <source>
        <dbReference type="ARBA" id="ARBA00000971"/>
    </source>
</evidence>
<dbReference type="InterPro" id="IPR008880">
    <property type="entry name" value="Trigger_fac_C"/>
</dbReference>
<dbReference type="Gene3D" id="1.10.3120.10">
    <property type="entry name" value="Trigger factor, C-terminal domain"/>
    <property type="match status" value="1"/>
</dbReference>
<name>A0A1W1BQK9_9ZZZZ</name>
<organism evidence="9">
    <name type="scientific">hydrothermal vent metagenome</name>
    <dbReference type="NCBI Taxonomy" id="652676"/>
    <lineage>
        <taxon>unclassified sequences</taxon>
        <taxon>metagenomes</taxon>
        <taxon>ecological metagenomes</taxon>
    </lineage>
</organism>
<dbReference type="FunFam" id="3.10.50.40:FF:000001">
    <property type="entry name" value="Trigger factor"/>
    <property type="match status" value="1"/>
</dbReference>
<comment type="similarity">
    <text evidence="2">Belongs to the FKBP-type PPIase family. Tig subfamily.</text>
</comment>
<dbReference type="Pfam" id="PF05698">
    <property type="entry name" value="Trigger_C"/>
    <property type="match status" value="1"/>
</dbReference>
<proteinExistence type="inferred from homology"/>
<dbReference type="Pfam" id="PF00254">
    <property type="entry name" value="FKBP_C"/>
    <property type="match status" value="1"/>
</dbReference>
<dbReference type="InterPro" id="IPR037041">
    <property type="entry name" value="Trigger_fac_C_sf"/>
</dbReference>
<dbReference type="EMBL" id="FPHI01000012">
    <property type="protein sequence ID" value="SFV55767.1"/>
    <property type="molecule type" value="Genomic_DNA"/>
</dbReference>
<dbReference type="SUPFAM" id="SSF102735">
    <property type="entry name" value="Trigger factor ribosome-binding domain"/>
    <property type="match status" value="1"/>
</dbReference>
<dbReference type="GO" id="GO:0015031">
    <property type="term" value="P:protein transport"/>
    <property type="evidence" value="ECO:0007669"/>
    <property type="project" value="InterPro"/>
</dbReference>
<evidence type="ECO:0000256" key="3">
    <source>
        <dbReference type="ARBA" id="ARBA00013194"/>
    </source>
</evidence>
<evidence type="ECO:0000259" key="8">
    <source>
        <dbReference type="PROSITE" id="PS50059"/>
    </source>
</evidence>
<protein>
    <recommendedName>
        <fullName evidence="3">peptidylprolyl isomerase</fullName>
        <ecNumber evidence="3">5.2.1.8</ecNumber>
    </recommendedName>
</protein>
<dbReference type="GO" id="GO:0006457">
    <property type="term" value="P:protein folding"/>
    <property type="evidence" value="ECO:0007669"/>
    <property type="project" value="InterPro"/>
</dbReference>
<accession>A0A1W1BQK9</accession>
<evidence type="ECO:0000256" key="7">
    <source>
        <dbReference type="SAM" id="Coils"/>
    </source>
</evidence>
<dbReference type="NCBIfam" id="TIGR00115">
    <property type="entry name" value="tig"/>
    <property type="match status" value="1"/>
</dbReference>
<keyword evidence="9" id="KW-0132">Cell division</keyword>
<dbReference type="HAMAP" id="MF_00303">
    <property type="entry name" value="Trigger_factor_Tig"/>
    <property type="match status" value="1"/>
</dbReference>
<dbReference type="EC" id="5.2.1.8" evidence="3"/>
<dbReference type="InterPro" id="IPR046357">
    <property type="entry name" value="PPIase_dom_sf"/>
</dbReference>
<dbReference type="InterPro" id="IPR005215">
    <property type="entry name" value="Trig_fac"/>
</dbReference>
<sequence length="429" mass="48091">MKVTVNKVDDANIIISGTLDSAIIDTNVEKLAKKASKEIKVDGFRAGKVPVAVVKQMHGDKLVQDAESEALRELIDAGIAEAGINAADMIGQPSFKKYDKTDAGIEVEVEISIRPEFNLEGYMDVIPAFEKPKAEDKEVEAKLEEMAKEQAPYTKIKRKRMVKDGDMTLIDFEGFVDGVAFDGGRAEKFNLKIGSGQFIPGFEEQIIGMKYEEQKDVVVTFPTEYQSEELAGKEATFKVTLHEIQEQEEVEINDELAQKILNNEKATLEELKEKLVAQIETAALSKVYNEELKPKIIEALVNKFDMALPNNIVEQEIDAKINAKAREMDEKELETYKDNEEKINELRDSVKEEAIASVKATFIVDALAKKEEITVADQEVSQAIYYEAMMSGQDPQQVIKYYQDNNLLPAVKMGMIEDKLFGKMLGLDK</sequence>
<dbReference type="InterPro" id="IPR036611">
    <property type="entry name" value="Trigger_fac_ribosome-bd_sf"/>
</dbReference>
<keyword evidence="4" id="KW-0697">Rotamase</keyword>
<evidence type="ECO:0000256" key="2">
    <source>
        <dbReference type="ARBA" id="ARBA00005464"/>
    </source>
</evidence>
<comment type="catalytic activity">
    <reaction evidence="1">
        <text>[protein]-peptidylproline (omega=180) = [protein]-peptidylproline (omega=0)</text>
        <dbReference type="Rhea" id="RHEA:16237"/>
        <dbReference type="Rhea" id="RHEA-COMP:10747"/>
        <dbReference type="Rhea" id="RHEA-COMP:10748"/>
        <dbReference type="ChEBI" id="CHEBI:83833"/>
        <dbReference type="ChEBI" id="CHEBI:83834"/>
        <dbReference type="EC" id="5.2.1.8"/>
    </reaction>
</comment>
<evidence type="ECO:0000256" key="4">
    <source>
        <dbReference type="ARBA" id="ARBA00023110"/>
    </source>
</evidence>
<gene>
    <name evidence="9" type="ORF">MNB_SV-3-139</name>
</gene>